<evidence type="ECO:0000313" key="1">
    <source>
        <dbReference type="EMBL" id="MBW77588.1"/>
    </source>
</evidence>
<protein>
    <submittedName>
        <fullName evidence="1">Putative secreted protein</fullName>
    </submittedName>
</protein>
<organism evidence="1">
    <name type="scientific">Anopheles darlingi</name>
    <name type="common">Mosquito</name>
    <dbReference type="NCBI Taxonomy" id="43151"/>
    <lineage>
        <taxon>Eukaryota</taxon>
        <taxon>Metazoa</taxon>
        <taxon>Ecdysozoa</taxon>
        <taxon>Arthropoda</taxon>
        <taxon>Hexapoda</taxon>
        <taxon>Insecta</taxon>
        <taxon>Pterygota</taxon>
        <taxon>Neoptera</taxon>
        <taxon>Endopterygota</taxon>
        <taxon>Diptera</taxon>
        <taxon>Nematocera</taxon>
        <taxon>Culicoidea</taxon>
        <taxon>Culicidae</taxon>
        <taxon>Anophelinae</taxon>
        <taxon>Anopheles</taxon>
    </lineage>
</organism>
<dbReference type="AlphaFoldDB" id="A0A2M4DK82"/>
<name>A0A2M4DK82_ANODA</name>
<sequence>MAHAGQLAGILAVTLVHRCDGRTRKVQTAYTVLGVEIVTFPNRYRHTTERSVPQPCRSVRGAAFPRARQCLIAGKIVCQKLAKLHQQHIVSGVWLVQIGKQRAGNFSSRGKVATGGGFHPWCPNTIVVQGCKYPLHRVANRTPATPSRFDVVASPVKRTVPGMCLLTRRSHQTALRSSNIQWRRTVAYLLQGLQSEHIVQTLPHYRLRKRIVIGTSVNRLCRRRFVRQTLLVVNPQTVQLSHRYLLRFL</sequence>
<accession>A0A2M4DK82</accession>
<reference evidence="1" key="1">
    <citation type="submission" date="2018-01" db="EMBL/GenBank/DDBJ databases">
        <title>An insight into the sialome of Amazonian anophelines.</title>
        <authorList>
            <person name="Ribeiro J.M."/>
            <person name="Scarpassa V."/>
            <person name="Calvo E."/>
        </authorList>
    </citation>
    <scope>NUCLEOTIDE SEQUENCE</scope>
</reference>
<proteinExistence type="predicted"/>
<dbReference type="EMBL" id="GGFL01013410">
    <property type="protein sequence ID" value="MBW77588.1"/>
    <property type="molecule type" value="Transcribed_RNA"/>
</dbReference>